<dbReference type="GO" id="GO:0005634">
    <property type="term" value="C:nucleus"/>
    <property type="evidence" value="ECO:0007669"/>
    <property type="project" value="TreeGrafter"/>
</dbReference>
<dbReference type="GO" id="GO:0016538">
    <property type="term" value="F:cyclin-dependent protein serine/threonine kinase regulator activity"/>
    <property type="evidence" value="ECO:0007669"/>
    <property type="project" value="TreeGrafter"/>
</dbReference>
<dbReference type="InterPro" id="IPR013922">
    <property type="entry name" value="Cyclin_PHO80-like"/>
</dbReference>
<dbReference type="GO" id="GO:0000307">
    <property type="term" value="C:cyclin-dependent protein kinase holoenzyme complex"/>
    <property type="evidence" value="ECO:0007669"/>
    <property type="project" value="TreeGrafter"/>
</dbReference>
<gene>
    <name evidence="2" type="ORF">B0H16DRAFT_1733644</name>
</gene>
<feature type="region of interest" description="Disordered" evidence="1">
    <location>
        <begin position="18"/>
        <end position="44"/>
    </location>
</feature>
<evidence type="ECO:0000313" key="3">
    <source>
        <dbReference type="Proteomes" id="UP001215598"/>
    </source>
</evidence>
<evidence type="ECO:0000313" key="2">
    <source>
        <dbReference type="EMBL" id="KAJ7730795.1"/>
    </source>
</evidence>
<dbReference type="EMBL" id="JARKIB010000157">
    <property type="protein sequence ID" value="KAJ7730795.1"/>
    <property type="molecule type" value="Genomic_DNA"/>
</dbReference>
<dbReference type="CDD" id="cd20557">
    <property type="entry name" value="CYCLIN_ScPCL1-like"/>
    <property type="match status" value="1"/>
</dbReference>
<comment type="caution">
    <text evidence="2">The sequence shown here is derived from an EMBL/GenBank/DDBJ whole genome shotgun (WGS) entry which is preliminary data.</text>
</comment>
<protein>
    <recommendedName>
        <fullName evidence="4">Cyclin N-terminal domain-containing protein</fullName>
    </recommendedName>
</protein>
<dbReference type="SUPFAM" id="SSF47954">
    <property type="entry name" value="Cyclin-like"/>
    <property type="match status" value="1"/>
</dbReference>
<dbReference type="Proteomes" id="UP001215598">
    <property type="component" value="Unassembled WGS sequence"/>
</dbReference>
<dbReference type="Pfam" id="PF08613">
    <property type="entry name" value="Cyclin"/>
    <property type="match status" value="1"/>
</dbReference>
<dbReference type="PANTHER" id="PTHR15615:SF108">
    <property type="entry name" value="PROTEIN CNPPD1"/>
    <property type="match status" value="1"/>
</dbReference>
<sequence>MGSHSAVYDGARTTLRKKTTTAIKKITPQSEPPRNHSDNKRITQMRRQHGANIKRSKLDRYFGKKWIAHLSANFITHLFASNKFPSRNIHRNTYLPIYIAYAIRCSSAGDEAVYAALILLHRLKGRYPEPRKSSGHKLFIAAFMVASKFLYDESYKNSTWMKIAQNLYDLPELNELERGLCLHLEWDIAVDTSTITTFRSLLNRDFHIGTSGPYPTYPTETAYKCK</sequence>
<dbReference type="GO" id="GO:0019901">
    <property type="term" value="F:protein kinase binding"/>
    <property type="evidence" value="ECO:0007669"/>
    <property type="project" value="InterPro"/>
</dbReference>
<proteinExistence type="predicted"/>
<dbReference type="PANTHER" id="PTHR15615">
    <property type="match status" value="1"/>
</dbReference>
<dbReference type="Gene3D" id="1.10.472.10">
    <property type="entry name" value="Cyclin-like"/>
    <property type="match status" value="1"/>
</dbReference>
<dbReference type="InterPro" id="IPR036915">
    <property type="entry name" value="Cyclin-like_sf"/>
</dbReference>
<evidence type="ECO:0000256" key="1">
    <source>
        <dbReference type="SAM" id="MobiDB-lite"/>
    </source>
</evidence>
<evidence type="ECO:0008006" key="4">
    <source>
        <dbReference type="Google" id="ProtNLM"/>
    </source>
</evidence>
<reference evidence="2" key="1">
    <citation type="submission" date="2023-03" db="EMBL/GenBank/DDBJ databases">
        <title>Massive genome expansion in bonnet fungi (Mycena s.s.) driven by repeated elements and novel gene families across ecological guilds.</title>
        <authorList>
            <consortium name="Lawrence Berkeley National Laboratory"/>
            <person name="Harder C.B."/>
            <person name="Miyauchi S."/>
            <person name="Viragh M."/>
            <person name="Kuo A."/>
            <person name="Thoen E."/>
            <person name="Andreopoulos B."/>
            <person name="Lu D."/>
            <person name="Skrede I."/>
            <person name="Drula E."/>
            <person name="Henrissat B."/>
            <person name="Morin E."/>
            <person name="Kohler A."/>
            <person name="Barry K."/>
            <person name="LaButti K."/>
            <person name="Morin E."/>
            <person name="Salamov A."/>
            <person name="Lipzen A."/>
            <person name="Mereny Z."/>
            <person name="Hegedus B."/>
            <person name="Baldrian P."/>
            <person name="Stursova M."/>
            <person name="Weitz H."/>
            <person name="Taylor A."/>
            <person name="Grigoriev I.V."/>
            <person name="Nagy L.G."/>
            <person name="Martin F."/>
            <person name="Kauserud H."/>
        </authorList>
    </citation>
    <scope>NUCLEOTIDE SEQUENCE</scope>
    <source>
        <strain evidence="2">CBHHK182m</strain>
    </source>
</reference>
<organism evidence="2 3">
    <name type="scientific">Mycena metata</name>
    <dbReference type="NCBI Taxonomy" id="1033252"/>
    <lineage>
        <taxon>Eukaryota</taxon>
        <taxon>Fungi</taxon>
        <taxon>Dikarya</taxon>
        <taxon>Basidiomycota</taxon>
        <taxon>Agaricomycotina</taxon>
        <taxon>Agaricomycetes</taxon>
        <taxon>Agaricomycetidae</taxon>
        <taxon>Agaricales</taxon>
        <taxon>Marasmiineae</taxon>
        <taxon>Mycenaceae</taxon>
        <taxon>Mycena</taxon>
    </lineage>
</organism>
<dbReference type="AlphaFoldDB" id="A0AAD7HXR6"/>
<accession>A0AAD7HXR6</accession>
<keyword evidence="3" id="KW-1185">Reference proteome</keyword>
<name>A0AAD7HXR6_9AGAR</name>